<organism evidence="1">
    <name type="scientific">Podoviridae sp. ctx9R1</name>
    <dbReference type="NCBI Taxonomy" id="2826589"/>
    <lineage>
        <taxon>Viruses</taxon>
        <taxon>Duplodnaviria</taxon>
        <taxon>Heunggongvirae</taxon>
        <taxon>Uroviricota</taxon>
        <taxon>Caudoviricetes</taxon>
    </lineage>
</organism>
<sequence length="100" mass="11400">MRKPSVTRTISNLNITVLGMDTVSCEPMTKTYPIYESEAPKDEAKLFNYIRKMYETDTFKISAITDKTAVTKTYSMPLSKYIEEAEEVKTDKVDKADTAQ</sequence>
<dbReference type="EMBL" id="BK014755">
    <property type="protein sequence ID" value="DAD74225.1"/>
    <property type="molecule type" value="Genomic_DNA"/>
</dbReference>
<reference evidence="1" key="1">
    <citation type="journal article" date="2021" name="Proc. Natl. Acad. Sci. U.S.A.">
        <title>A Catalog of Tens of Thousands of Viruses from Human Metagenomes Reveals Hidden Associations with Chronic Diseases.</title>
        <authorList>
            <person name="Tisza M.J."/>
            <person name="Buck C.B."/>
        </authorList>
    </citation>
    <scope>NUCLEOTIDE SEQUENCE</scope>
    <source>
        <strain evidence="1">Ctx9R1</strain>
    </source>
</reference>
<evidence type="ECO:0000313" key="1">
    <source>
        <dbReference type="EMBL" id="DAD74225.1"/>
    </source>
</evidence>
<name>A0A8S5LW19_9CAUD</name>
<protein>
    <submittedName>
        <fullName evidence="1">Uncharacterized protein</fullName>
    </submittedName>
</protein>
<proteinExistence type="predicted"/>
<accession>A0A8S5LW19</accession>